<keyword evidence="1" id="KW-1133">Transmembrane helix</keyword>
<protein>
    <recommendedName>
        <fullName evidence="4">Methyltransferase-like protein 22</fullName>
    </recommendedName>
</protein>
<evidence type="ECO:0000313" key="3">
    <source>
        <dbReference type="Proteomes" id="UP001162156"/>
    </source>
</evidence>
<dbReference type="GO" id="GO:0005634">
    <property type="term" value="C:nucleus"/>
    <property type="evidence" value="ECO:0007669"/>
    <property type="project" value="TreeGrafter"/>
</dbReference>
<sequence length="209" mass="23770">MKSTVLDLVGLQIWRGSLLLADWIIHNHKSIMSSDSYILELGAGVGLTSIVGSIFAPVFCTDVNKGNLLDLIKSNLERNKHIVKHPVNILELDFTTQTLPTDILSSLSKIRIIIAADTIYDDDITDAFIRTINLLLSEPPERSLYVALEKRFVFTIADCDSTAPCYEYFLQCLQQIKNVQVEEVPLDFPKYFKYERVKELVIWKLTSVF</sequence>
<accession>A0AAV8ZTG4</accession>
<dbReference type="PANTHER" id="PTHR23108:SF0">
    <property type="entry name" value="METHYLTRANSFERASE-LIKE PROTEIN 22"/>
    <property type="match status" value="1"/>
</dbReference>
<comment type="caution">
    <text evidence="2">The sequence shown here is derived from an EMBL/GenBank/DDBJ whole genome shotgun (WGS) entry which is preliminary data.</text>
</comment>
<dbReference type="Proteomes" id="UP001162156">
    <property type="component" value="Unassembled WGS sequence"/>
</dbReference>
<name>A0AAV8ZTG4_9CUCU</name>
<dbReference type="InterPro" id="IPR019410">
    <property type="entry name" value="Methyltransf_16"/>
</dbReference>
<dbReference type="AlphaFoldDB" id="A0AAV8ZTG4"/>
<dbReference type="SUPFAM" id="SSF53335">
    <property type="entry name" value="S-adenosyl-L-methionine-dependent methyltransferases"/>
    <property type="match status" value="1"/>
</dbReference>
<organism evidence="2 3">
    <name type="scientific">Rhamnusium bicolor</name>
    <dbReference type="NCBI Taxonomy" id="1586634"/>
    <lineage>
        <taxon>Eukaryota</taxon>
        <taxon>Metazoa</taxon>
        <taxon>Ecdysozoa</taxon>
        <taxon>Arthropoda</taxon>
        <taxon>Hexapoda</taxon>
        <taxon>Insecta</taxon>
        <taxon>Pterygota</taxon>
        <taxon>Neoptera</taxon>
        <taxon>Endopterygota</taxon>
        <taxon>Coleoptera</taxon>
        <taxon>Polyphaga</taxon>
        <taxon>Cucujiformia</taxon>
        <taxon>Chrysomeloidea</taxon>
        <taxon>Cerambycidae</taxon>
        <taxon>Lepturinae</taxon>
        <taxon>Rhagiini</taxon>
        <taxon>Rhamnusium</taxon>
    </lineage>
</organism>
<gene>
    <name evidence="2" type="ORF">NQ314_000894</name>
</gene>
<dbReference type="GO" id="GO:0008276">
    <property type="term" value="F:protein methyltransferase activity"/>
    <property type="evidence" value="ECO:0007669"/>
    <property type="project" value="InterPro"/>
</dbReference>
<dbReference type="InterPro" id="IPR029063">
    <property type="entry name" value="SAM-dependent_MTases_sf"/>
</dbReference>
<dbReference type="Pfam" id="PF10294">
    <property type="entry name" value="Methyltransf_16"/>
    <property type="match status" value="1"/>
</dbReference>
<evidence type="ECO:0000313" key="2">
    <source>
        <dbReference type="EMBL" id="KAJ8971082.1"/>
    </source>
</evidence>
<evidence type="ECO:0000256" key="1">
    <source>
        <dbReference type="SAM" id="Phobius"/>
    </source>
</evidence>
<dbReference type="InterPro" id="IPR038899">
    <property type="entry name" value="METTL22"/>
</dbReference>
<proteinExistence type="predicted"/>
<dbReference type="PANTHER" id="PTHR23108">
    <property type="entry name" value="METHYLTRANSFERASE-RELATED"/>
    <property type="match status" value="1"/>
</dbReference>
<reference evidence="2" key="1">
    <citation type="journal article" date="2023" name="Insect Mol. Biol.">
        <title>Genome sequencing provides insights into the evolution of gene families encoding plant cell wall-degrading enzymes in longhorned beetles.</title>
        <authorList>
            <person name="Shin N.R."/>
            <person name="Okamura Y."/>
            <person name="Kirsch R."/>
            <person name="Pauchet Y."/>
        </authorList>
    </citation>
    <scope>NUCLEOTIDE SEQUENCE</scope>
    <source>
        <strain evidence="2">RBIC_L_NR</strain>
    </source>
</reference>
<keyword evidence="1" id="KW-0812">Transmembrane</keyword>
<feature type="transmembrane region" description="Helical" evidence="1">
    <location>
        <begin position="37"/>
        <end position="59"/>
    </location>
</feature>
<evidence type="ECO:0008006" key="4">
    <source>
        <dbReference type="Google" id="ProtNLM"/>
    </source>
</evidence>
<dbReference type="Gene3D" id="3.40.50.150">
    <property type="entry name" value="Vaccinia Virus protein VP39"/>
    <property type="match status" value="1"/>
</dbReference>
<keyword evidence="1" id="KW-0472">Membrane</keyword>
<keyword evidence="3" id="KW-1185">Reference proteome</keyword>
<dbReference type="EMBL" id="JANEYF010000255">
    <property type="protein sequence ID" value="KAJ8971082.1"/>
    <property type="molecule type" value="Genomic_DNA"/>
</dbReference>